<evidence type="ECO:0000256" key="1">
    <source>
        <dbReference type="ARBA" id="ARBA00000832"/>
    </source>
</evidence>
<reference evidence="9 10" key="1">
    <citation type="submission" date="2020-08" db="EMBL/GenBank/DDBJ databases">
        <title>Genomic Encyclopedia of Type Strains, Phase IV (KMG-IV): sequencing the most valuable type-strain genomes for metagenomic binning, comparative biology and taxonomic classification.</title>
        <authorList>
            <person name="Goeker M."/>
        </authorList>
    </citation>
    <scope>NUCLEOTIDE SEQUENCE [LARGE SCALE GENOMIC DNA]</scope>
    <source>
        <strain evidence="9 10">DSM 25701</strain>
    </source>
</reference>
<dbReference type="InterPro" id="IPR006148">
    <property type="entry name" value="Glc/Gal-6P_isomerase"/>
</dbReference>
<evidence type="ECO:0000256" key="7">
    <source>
        <dbReference type="RuleBase" id="RU365095"/>
    </source>
</evidence>
<evidence type="ECO:0000256" key="3">
    <source>
        <dbReference type="ARBA" id="ARBA00004961"/>
    </source>
</evidence>
<feature type="domain" description="Glucosamine/galactosamine-6-phosphate isomerase" evidence="8">
    <location>
        <begin position="10"/>
        <end position="226"/>
    </location>
</feature>
<evidence type="ECO:0000256" key="5">
    <source>
        <dbReference type="ARBA" id="ARBA00013198"/>
    </source>
</evidence>
<comment type="catalytic activity">
    <reaction evidence="1 7">
        <text>6-phospho-D-glucono-1,5-lactone + H2O = 6-phospho-D-gluconate + H(+)</text>
        <dbReference type="Rhea" id="RHEA:12556"/>
        <dbReference type="ChEBI" id="CHEBI:15377"/>
        <dbReference type="ChEBI" id="CHEBI:15378"/>
        <dbReference type="ChEBI" id="CHEBI:57955"/>
        <dbReference type="ChEBI" id="CHEBI:58759"/>
        <dbReference type="EC" id="3.1.1.31"/>
    </reaction>
</comment>
<comment type="similarity">
    <text evidence="4 7">Belongs to the glucosamine/galactosamine-6-phosphate isomerase family. 6-phosphogluconolactonase subfamily.</text>
</comment>
<dbReference type="Pfam" id="PF01182">
    <property type="entry name" value="Glucosamine_iso"/>
    <property type="match status" value="1"/>
</dbReference>
<sequence>MAAVEYCFNERQSLVTAVVHHISELLNEAIIERGSASFLVSGGSSPQAVYEALAERQLDWSKVVVALVDERWVTQEHAASNEAFIRRSLLQSCAAAARFIGMKTAAHSAEAGLQDCETWFAALPPKADVCLLGMGSDGHTASLFPYGAGLAHAMSSGDARCAVIHAQQSEVTGAHTERMSLTLPYLLAARQRILLITGSEKYAVYCAAKASSDFMSTPVSAVLNTDVDVDVDVYWAP</sequence>
<comment type="pathway">
    <text evidence="3 7">Carbohydrate degradation; pentose phosphate pathway; D-ribulose 5-phosphate from D-glucose 6-phosphate (oxidative stage): step 2/3.</text>
</comment>
<dbReference type="GO" id="GO:0017057">
    <property type="term" value="F:6-phosphogluconolactonase activity"/>
    <property type="evidence" value="ECO:0007669"/>
    <property type="project" value="UniProtKB-UniRule"/>
</dbReference>
<evidence type="ECO:0000256" key="6">
    <source>
        <dbReference type="ARBA" id="ARBA00020337"/>
    </source>
</evidence>
<dbReference type="EC" id="3.1.1.31" evidence="5 7"/>
<dbReference type="EMBL" id="JACHHW010000001">
    <property type="protein sequence ID" value="MBB5186280.1"/>
    <property type="molecule type" value="Genomic_DNA"/>
</dbReference>
<dbReference type="PANTHER" id="PTHR11054:SF0">
    <property type="entry name" value="6-PHOSPHOGLUCONOLACTONASE"/>
    <property type="match status" value="1"/>
</dbReference>
<gene>
    <name evidence="7" type="primary">pgl</name>
    <name evidence="9" type="ORF">HNQ57_000539</name>
</gene>
<dbReference type="AlphaFoldDB" id="A0A840R1B6"/>
<dbReference type="Gene3D" id="3.40.50.1360">
    <property type="match status" value="1"/>
</dbReference>
<dbReference type="SUPFAM" id="SSF100950">
    <property type="entry name" value="NagB/RpiA/CoA transferase-like"/>
    <property type="match status" value="1"/>
</dbReference>
<dbReference type="Proteomes" id="UP000536640">
    <property type="component" value="Unassembled WGS sequence"/>
</dbReference>
<dbReference type="PANTHER" id="PTHR11054">
    <property type="entry name" value="6-PHOSPHOGLUCONOLACTONASE"/>
    <property type="match status" value="1"/>
</dbReference>
<comment type="caution">
    <text evidence="9">The sequence shown here is derived from an EMBL/GenBank/DDBJ whole genome shotgun (WGS) entry which is preliminary data.</text>
</comment>
<proteinExistence type="inferred from homology"/>
<evidence type="ECO:0000313" key="9">
    <source>
        <dbReference type="EMBL" id="MBB5186280.1"/>
    </source>
</evidence>
<evidence type="ECO:0000313" key="10">
    <source>
        <dbReference type="Proteomes" id="UP000536640"/>
    </source>
</evidence>
<dbReference type="CDD" id="cd01400">
    <property type="entry name" value="6PGL"/>
    <property type="match status" value="1"/>
</dbReference>
<dbReference type="RefSeq" id="WP_184461066.1">
    <property type="nucleotide sequence ID" value="NZ_JACHHW010000001.1"/>
</dbReference>
<dbReference type="UniPathway" id="UPA00115">
    <property type="reaction ID" value="UER00409"/>
</dbReference>
<accession>A0A840R1B6</accession>
<dbReference type="InterPro" id="IPR039104">
    <property type="entry name" value="6PGL"/>
</dbReference>
<dbReference type="NCBIfam" id="TIGR01198">
    <property type="entry name" value="pgl"/>
    <property type="match status" value="1"/>
</dbReference>
<evidence type="ECO:0000256" key="2">
    <source>
        <dbReference type="ARBA" id="ARBA00002681"/>
    </source>
</evidence>
<keyword evidence="7 9" id="KW-0378">Hydrolase</keyword>
<comment type="function">
    <text evidence="2 7">Hydrolysis of 6-phosphogluconolactone to 6-phosphogluconate.</text>
</comment>
<dbReference type="InterPro" id="IPR005900">
    <property type="entry name" value="6-phosphogluconolactonase_DevB"/>
</dbReference>
<evidence type="ECO:0000256" key="4">
    <source>
        <dbReference type="ARBA" id="ARBA00010662"/>
    </source>
</evidence>
<organism evidence="9 10">
    <name type="scientific">Zhongshania antarctica</name>
    <dbReference type="NCBI Taxonomy" id="641702"/>
    <lineage>
        <taxon>Bacteria</taxon>
        <taxon>Pseudomonadati</taxon>
        <taxon>Pseudomonadota</taxon>
        <taxon>Gammaproteobacteria</taxon>
        <taxon>Cellvibrionales</taxon>
        <taxon>Spongiibacteraceae</taxon>
        <taxon>Zhongshania</taxon>
    </lineage>
</organism>
<protein>
    <recommendedName>
        <fullName evidence="6 7">6-phosphogluconolactonase</fullName>
        <shortName evidence="7">6PGL</shortName>
        <ecNumber evidence="5 7">3.1.1.31</ecNumber>
    </recommendedName>
</protein>
<name>A0A840R1B6_9GAMM</name>
<keyword evidence="10" id="KW-1185">Reference proteome</keyword>
<dbReference type="GO" id="GO:0006098">
    <property type="term" value="P:pentose-phosphate shunt"/>
    <property type="evidence" value="ECO:0007669"/>
    <property type="project" value="UniProtKB-UniPathway"/>
</dbReference>
<dbReference type="GO" id="GO:0005975">
    <property type="term" value="P:carbohydrate metabolic process"/>
    <property type="evidence" value="ECO:0007669"/>
    <property type="project" value="UniProtKB-UniRule"/>
</dbReference>
<dbReference type="InterPro" id="IPR037171">
    <property type="entry name" value="NagB/RpiA_transferase-like"/>
</dbReference>
<evidence type="ECO:0000259" key="8">
    <source>
        <dbReference type="Pfam" id="PF01182"/>
    </source>
</evidence>